<proteinExistence type="predicted"/>
<keyword evidence="3" id="KW-1185">Reference proteome</keyword>
<accession>A0A0V1M3L6</accession>
<dbReference type="Proteomes" id="UP000054843">
    <property type="component" value="Unassembled WGS sequence"/>
</dbReference>
<dbReference type="EMBL" id="JYDO01000240">
    <property type="protein sequence ID" value="KRZ66500.1"/>
    <property type="molecule type" value="Genomic_DNA"/>
</dbReference>
<reference evidence="2 3" key="1">
    <citation type="submission" date="2015-01" db="EMBL/GenBank/DDBJ databases">
        <title>Evolution of Trichinella species and genotypes.</title>
        <authorList>
            <person name="Korhonen P.K."/>
            <person name="Edoardo P."/>
            <person name="Giuseppe L.R."/>
            <person name="Gasser R.B."/>
        </authorList>
    </citation>
    <scope>NUCLEOTIDE SEQUENCE [LARGE SCALE GENOMIC DNA]</scope>
    <source>
        <strain evidence="2">ISS1980</strain>
    </source>
</reference>
<evidence type="ECO:0000256" key="1">
    <source>
        <dbReference type="SAM" id="MobiDB-lite"/>
    </source>
</evidence>
<organism evidence="2 3">
    <name type="scientific">Trichinella papuae</name>
    <dbReference type="NCBI Taxonomy" id="268474"/>
    <lineage>
        <taxon>Eukaryota</taxon>
        <taxon>Metazoa</taxon>
        <taxon>Ecdysozoa</taxon>
        <taxon>Nematoda</taxon>
        <taxon>Enoplea</taxon>
        <taxon>Dorylaimia</taxon>
        <taxon>Trichinellida</taxon>
        <taxon>Trichinellidae</taxon>
        <taxon>Trichinella</taxon>
    </lineage>
</organism>
<comment type="caution">
    <text evidence="2">The sequence shown here is derived from an EMBL/GenBank/DDBJ whole genome shotgun (WGS) entry which is preliminary data.</text>
</comment>
<evidence type="ECO:0000313" key="2">
    <source>
        <dbReference type="EMBL" id="KRZ66500.1"/>
    </source>
</evidence>
<dbReference type="AlphaFoldDB" id="A0A0V1M3L6"/>
<name>A0A0V1M3L6_9BILA</name>
<gene>
    <name evidence="2" type="ORF">T10_4236</name>
</gene>
<protein>
    <submittedName>
        <fullName evidence="2">Uncharacterized protein</fullName>
    </submittedName>
</protein>
<sequence>MRTKVEVQLEVSGNFTHVMIVILRCAILHLGSSAILKPNKAKDDFAVRPIGQINLPPKVSNVPSQPAFPGSRFVTPLPSPGRPATSRFYTPPSSSGLSRSRFLTI</sequence>
<feature type="region of interest" description="Disordered" evidence="1">
    <location>
        <begin position="74"/>
        <end position="105"/>
    </location>
</feature>
<evidence type="ECO:0000313" key="3">
    <source>
        <dbReference type="Proteomes" id="UP000054843"/>
    </source>
</evidence>
<feature type="compositionally biased region" description="Polar residues" evidence="1">
    <location>
        <begin position="87"/>
        <end position="105"/>
    </location>
</feature>